<dbReference type="PANTHER" id="PTHR10578">
    <property type="entry name" value="S -2-HYDROXY-ACID OXIDASE-RELATED"/>
    <property type="match status" value="1"/>
</dbReference>
<proteinExistence type="predicted"/>
<dbReference type="AlphaFoldDB" id="A0A7R8X289"/>
<dbReference type="SUPFAM" id="SSF51395">
    <property type="entry name" value="FMN-linked oxidoreductases"/>
    <property type="match status" value="1"/>
</dbReference>
<dbReference type="InterPro" id="IPR000262">
    <property type="entry name" value="FMN-dep_DH"/>
</dbReference>
<protein>
    <submittedName>
        <fullName evidence="5">Uncharacterized protein</fullName>
    </submittedName>
</protein>
<evidence type="ECO:0000256" key="4">
    <source>
        <dbReference type="ARBA" id="ARBA00023002"/>
    </source>
</evidence>
<dbReference type="InterPro" id="IPR037396">
    <property type="entry name" value="FMN_HAD"/>
</dbReference>
<dbReference type="PROSITE" id="PS51349">
    <property type="entry name" value="FMN_HYDROXY_ACID_DH_2"/>
    <property type="match status" value="1"/>
</dbReference>
<organism evidence="5">
    <name type="scientific">Cyprideis torosa</name>
    <dbReference type="NCBI Taxonomy" id="163714"/>
    <lineage>
        <taxon>Eukaryota</taxon>
        <taxon>Metazoa</taxon>
        <taxon>Ecdysozoa</taxon>
        <taxon>Arthropoda</taxon>
        <taxon>Crustacea</taxon>
        <taxon>Oligostraca</taxon>
        <taxon>Ostracoda</taxon>
        <taxon>Podocopa</taxon>
        <taxon>Podocopida</taxon>
        <taxon>Cytherocopina</taxon>
        <taxon>Cytheroidea</taxon>
        <taxon>Cytherideidae</taxon>
        <taxon>Cyprideis</taxon>
    </lineage>
</organism>
<comment type="cofactor">
    <cofactor evidence="1">
        <name>FMN</name>
        <dbReference type="ChEBI" id="CHEBI:58210"/>
    </cofactor>
</comment>
<evidence type="ECO:0000256" key="1">
    <source>
        <dbReference type="ARBA" id="ARBA00001917"/>
    </source>
</evidence>
<keyword evidence="4" id="KW-0560">Oxidoreductase</keyword>
<reference evidence="5" key="1">
    <citation type="submission" date="2020-11" db="EMBL/GenBank/DDBJ databases">
        <authorList>
            <person name="Tran Van P."/>
        </authorList>
    </citation>
    <scope>NUCLEOTIDE SEQUENCE</scope>
</reference>
<evidence type="ECO:0000256" key="3">
    <source>
        <dbReference type="ARBA" id="ARBA00022643"/>
    </source>
</evidence>
<keyword evidence="2" id="KW-0285">Flavoprotein</keyword>
<sequence>MYPPRDPEIRQDMLSRAKKAGFATLTLTADVPCPSRRERQVRSGLTQPPRLSPRLLAQMARCPAWAMGMAQRGMPRMRLIDDYAGKTSGLPSNKHAGYLLRTAPDWEYLRWLRAAWDGPFIVKGVLCASDAKALEAEGVDAIWISNHAGRQFDGAPATIEVLPSIRAATSLPVILDGGVESGLDILRAFALGADFVMLGRAWHYALGALGETGPAHLVHILKSDLEANMGQLGLTRLKDAYTRLDLPHEA</sequence>
<keyword evidence="3" id="KW-0288">FMN</keyword>
<dbReference type="OrthoDB" id="25826at2759"/>
<dbReference type="EMBL" id="OB702737">
    <property type="protein sequence ID" value="CAD7238506.1"/>
    <property type="molecule type" value="Genomic_DNA"/>
</dbReference>
<evidence type="ECO:0000313" key="5">
    <source>
        <dbReference type="EMBL" id="CAD7238506.1"/>
    </source>
</evidence>
<dbReference type="InterPro" id="IPR013785">
    <property type="entry name" value="Aldolase_TIM"/>
</dbReference>
<dbReference type="Pfam" id="PF01070">
    <property type="entry name" value="FMN_dh"/>
    <property type="match status" value="1"/>
</dbReference>
<evidence type="ECO:0000256" key="2">
    <source>
        <dbReference type="ARBA" id="ARBA00022630"/>
    </source>
</evidence>
<dbReference type="GO" id="GO:0016491">
    <property type="term" value="F:oxidoreductase activity"/>
    <property type="evidence" value="ECO:0007669"/>
    <property type="project" value="UniProtKB-KW"/>
</dbReference>
<dbReference type="PANTHER" id="PTHR10578:SF107">
    <property type="entry name" value="2-HYDROXYACID OXIDASE 1"/>
    <property type="match status" value="1"/>
</dbReference>
<name>A0A7R8X289_9CRUS</name>
<accession>A0A7R8X289</accession>
<dbReference type="Gene3D" id="3.20.20.70">
    <property type="entry name" value="Aldolase class I"/>
    <property type="match status" value="1"/>
</dbReference>
<gene>
    <name evidence="5" type="ORF">CTOB1V02_LOCUS16321</name>
</gene>